<dbReference type="Proteomes" id="UP000182998">
    <property type="component" value="Unassembled WGS sequence"/>
</dbReference>
<gene>
    <name evidence="1" type="ORF">LMI_1655</name>
    <name evidence="2" type="ORF">SAMN02982997_02523</name>
</gene>
<dbReference type="KEGG" id="tmc:LMI_1655"/>
<evidence type="ECO:0000313" key="4">
    <source>
        <dbReference type="Proteomes" id="UP000182998"/>
    </source>
</evidence>
<organism evidence="1 3">
    <name type="scientific">Legionella micdadei</name>
    <name type="common">Tatlockia micdadei</name>
    <dbReference type="NCBI Taxonomy" id="451"/>
    <lineage>
        <taxon>Bacteria</taxon>
        <taxon>Pseudomonadati</taxon>
        <taxon>Pseudomonadota</taxon>
        <taxon>Gammaproteobacteria</taxon>
        <taxon>Legionellales</taxon>
        <taxon>Legionellaceae</taxon>
        <taxon>Legionella</taxon>
    </lineage>
</organism>
<name>A0A098GG40_LEGMI</name>
<dbReference type="AlphaFoldDB" id="A0A098GG40"/>
<dbReference type="Proteomes" id="UP000032414">
    <property type="component" value="Chromosome I"/>
</dbReference>
<reference evidence="2 4" key="3">
    <citation type="submission" date="2016-10" db="EMBL/GenBank/DDBJ databases">
        <authorList>
            <person name="Varghese N."/>
            <person name="Submissions S."/>
        </authorList>
    </citation>
    <scope>NUCLEOTIDE SEQUENCE [LARGE SCALE GENOMIC DNA]</scope>
    <source>
        <strain evidence="2 4">ATCC 33218</strain>
    </source>
</reference>
<reference evidence="3" key="1">
    <citation type="submission" date="2014-09" db="EMBL/GenBank/DDBJ databases">
        <authorList>
            <person name="Gomez-Valero L."/>
        </authorList>
    </citation>
    <scope>NUCLEOTIDE SEQUENCE [LARGE SCALE GENOMIC DNA]</scope>
    <source>
        <strain evidence="3">ATCC33218</strain>
    </source>
</reference>
<dbReference type="HOGENOM" id="CLU_195735_0_0_6"/>
<protein>
    <submittedName>
        <fullName evidence="1">Uncharacterized protein</fullName>
    </submittedName>
</protein>
<dbReference type="RefSeq" id="WP_045099279.1">
    <property type="nucleotide sequence ID" value="NZ_FMVN01000014.1"/>
</dbReference>
<sequence length="68" mass="7686">MILQLNPPIPILTPKGEGLAHFLIDYGPEDNLYWVTFIKETGECWTYGNPEIRACKNITLGRLNHATS</sequence>
<dbReference type="PATRIC" id="fig|451.8.peg.1974"/>
<keyword evidence="4" id="KW-1185">Reference proteome</keyword>
<accession>A0A098GG40</accession>
<dbReference type="EMBL" id="LN614830">
    <property type="protein sequence ID" value="CEG60952.1"/>
    <property type="molecule type" value="Genomic_DNA"/>
</dbReference>
<reference evidence="1" key="2">
    <citation type="submission" date="2014-09" db="EMBL/GenBank/DDBJ databases">
        <authorList>
            <person name="GOMEZ-VALERO Laura"/>
        </authorList>
    </citation>
    <scope>NUCLEOTIDE SEQUENCE</scope>
    <source>
        <strain evidence="1">ATCC33218</strain>
    </source>
</reference>
<evidence type="ECO:0000313" key="2">
    <source>
        <dbReference type="EMBL" id="SCY69431.1"/>
    </source>
</evidence>
<evidence type="ECO:0000313" key="1">
    <source>
        <dbReference type="EMBL" id="CEG60952.1"/>
    </source>
</evidence>
<dbReference type="EMBL" id="FMVN01000014">
    <property type="protein sequence ID" value="SCY69431.1"/>
    <property type="molecule type" value="Genomic_DNA"/>
</dbReference>
<evidence type="ECO:0000313" key="3">
    <source>
        <dbReference type="Proteomes" id="UP000032414"/>
    </source>
</evidence>
<proteinExistence type="predicted"/>